<keyword evidence="13" id="KW-1133">Transmembrane helix</keyword>
<name>A0A8C1LHQ7_CYPCA</name>
<feature type="compositionally biased region" description="Low complexity" evidence="12">
    <location>
        <begin position="621"/>
        <end position="634"/>
    </location>
</feature>
<feature type="compositionally biased region" description="Basic and acidic residues" evidence="12">
    <location>
        <begin position="648"/>
        <end position="680"/>
    </location>
</feature>
<comment type="similarity">
    <text evidence="2">Belongs to the protease inhibitor I27 (calpastatin) family.</text>
</comment>
<feature type="compositionally biased region" description="Low complexity" evidence="12">
    <location>
        <begin position="28"/>
        <end position="42"/>
    </location>
</feature>
<feature type="compositionally biased region" description="Polar residues" evidence="12">
    <location>
        <begin position="89"/>
        <end position="103"/>
    </location>
</feature>
<evidence type="ECO:0000256" key="10">
    <source>
        <dbReference type="ARBA" id="ARBA00022990"/>
    </source>
</evidence>
<evidence type="ECO:0000256" key="12">
    <source>
        <dbReference type="SAM" id="MobiDB-lite"/>
    </source>
</evidence>
<reference evidence="14" key="2">
    <citation type="submission" date="2025-09" db="UniProtKB">
        <authorList>
            <consortium name="Ensembl"/>
        </authorList>
    </citation>
    <scope>IDENTIFICATION</scope>
</reference>
<evidence type="ECO:0000256" key="13">
    <source>
        <dbReference type="SAM" id="Phobius"/>
    </source>
</evidence>
<reference evidence="14" key="1">
    <citation type="submission" date="2025-08" db="UniProtKB">
        <authorList>
            <consortium name="Ensembl"/>
        </authorList>
    </citation>
    <scope>IDENTIFICATION</scope>
</reference>
<evidence type="ECO:0000256" key="6">
    <source>
        <dbReference type="ARBA" id="ARBA00022690"/>
    </source>
</evidence>
<evidence type="ECO:0000256" key="2">
    <source>
        <dbReference type="ARBA" id="ARBA00009487"/>
    </source>
</evidence>
<organism evidence="14 15">
    <name type="scientific">Cyprinus carpio</name>
    <name type="common">Common carp</name>
    <dbReference type="NCBI Taxonomy" id="7962"/>
    <lineage>
        <taxon>Eukaryota</taxon>
        <taxon>Metazoa</taxon>
        <taxon>Chordata</taxon>
        <taxon>Craniata</taxon>
        <taxon>Vertebrata</taxon>
        <taxon>Euteleostomi</taxon>
        <taxon>Actinopterygii</taxon>
        <taxon>Neopterygii</taxon>
        <taxon>Teleostei</taxon>
        <taxon>Ostariophysi</taxon>
        <taxon>Cypriniformes</taxon>
        <taxon>Cyprinidae</taxon>
        <taxon>Cyprininae</taxon>
        <taxon>Cyprinus</taxon>
    </lineage>
</organism>
<keyword evidence="5" id="KW-0597">Phosphoprotein</keyword>
<comment type="function">
    <text evidence="1">Specific inhibition of calpain (calcium-dependent cysteine protease). Plays a key role in postmortem tenderization of meat and have been proposed to be involved in muscle protein degradation in living tissue.</text>
</comment>
<dbReference type="InterPro" id="IPR026998">
    <property type="entry name" value="Calpastatin"/>
</dbReference>
<keyword evidence="7" id="KW-0789">Thiol protease inhibitor</keyword>
<keyword evidence="9" id="KW-0832">Ubl conjugation</keyword>
<dbReference type="InterPro" id="IPR001259">
    <property type="entry name" value="Prot_inh_calpain"/>
</dbReference>
<evidence type="ECO:0000256" key="11">
    <source>
        <dbReference type="ARBA" id="ARBA00033013"/>
    </source>
</evidence>
<feature type="compositionally biased region" description="Low complexity" evidence="12">
    <location>
        <begin position="64"/>
        <end position="78"/>
    </location>
</feature>
<proteinExistence type="inferred from homology"/>
<accession>A0A8C1LHQ7</accession>
<dbReference type="GO" id="GO:0010859">
    <property type="term" value="F:calcium-dependent cysteine-type endopeptidase inhibitor activity"/>
    <property type="evidence" value="ECO:0007669"/>
    <property type="project" value="TreeGrafter"/>
</dbReference>
<evidence type="ECO:0000256" key="5">
    <source>
        <dbReference type="ARBA" id="ARBA00022553"/>
    </source>
</evidence>
<evidence type="ECO:0000256" key="7">
    <source>
        <dbReference type="ARBA" id="ARBA00022704"/>
    </source>
</evidence>
<dbReference type="PANTHER" id="PTHR10077">
    <property type="entry name" value="CALPASTATIN"/>
    <property type="match status" value="1"/>
</dbReference>
<evidence type="ECO:0000256" key="9">
    <source>
        <dbReference type="ARBA" id="ARBA00022843"/>
    </source>
</evidence>
<feature type="region of interest" description="Disordered" evidence="12">
    <location>
        <begin position="501"/>
        <end position="557"/>
    </location>
</feature>
<keyword evidence="10" id="KW-0007">Acetylation</keyword>
<evidence type="ECO:0000313" key="14">
    <source>
        <dbReference type="Ensembl" id="ENSCCRP00010062994.1"/>
    </source>
</evidence>
<evidence type="ECO:0000313" key="15">
    <source>
        <dbReference type="Proteomes" id="UP000694427"/>
    </source>
</evidence>
<keyword evidence="6" id="KW-0646">Protease inhibitor</keyword>
<dbReference type="Ensembl" id="ENSCCRT00010069141.1">
    <property type="protein sequence ID" value="ENSCCRP00010062994.1"/>
    <property type="gene ID" value="ENSCCRG00010026685.1"/>
</dbReference>
<evidence type="ECO:0000256" key="3">
    <source>
        <dbReference type="ARBA" id="ARBA00017619"/>
    </source>
</evidence>
<feature type="transmembrane region" description="Helical" evidence="13">
    <location>
        <begin position="474"/>
        <end position="495"/>
    </location>
</feature>
<feature type="compositionally biased region" description="Polar residues" evidence="12">
    <location>
        <begin position="12"/>
        <end position="27"/>
    </location>
</feature>
<dbReference type="Pfam" id="PF00748">
    <property type="entry name" value="Calpain_inhib"/>
    <property type="match status" value="4"/>
</dbReference>
<feature type="region of interest" description="Disordered" evidence="12">
    <location>
        <begin position="597"/>
        <end position="680"/>
    </location>
</feature>
<sequence length="809" mass="84902">MAYAAYWSRITGDTSLQKASVPQTSRFQSQQVTPTPTSQVSSGKPAQYEKGPTQSSTAAVTVKPGTTPAAPSGASSAGAAGGGGSTTTQKGPSQVTPQATVSKPTPAPSAKVPIVSSGTGPAGTTGVKATDPLKDKVQSTTVPSSKPGPAKVDPAVGKPSAPAGAQKQTSAQKVQVEVGPSGAKVSTEDVDPFDALSGTLPSSQPVAPKVPAFTGPEVKEPNVKAEKGVICGERDDTLPPGYRRADLVSWRSYKFLTFSFFSIPYVVVKVQPKPISSDEALDSLSAGFVSSAPPAPKKTDVKTETVGAVDVRSAGISNFAPPPPSQQKQQATSQPATVTKSPAAPADKKARVETPAQPAKPKTDEADMSLDALSALGDTLGAPEPPKELPELKPGQIVEEKKQTSEKGVRVGEREDTLPPDYRFSEEELMKYPPPKKEPSINTDDALDFLSGGFTEPAAAPVVKAPVPPSQMIILFYSILFYFYSILFLALGDILGKPEPPKKEPELKPKDIVHEKDVTSKKGVRVGEREDTLPPDYRFSEEELKKYPPPEKEPSLDTTEALDILSGGFSTPSAASAPSDSASDFALDALADEFVAPSSASKVQSAVSGPPHADRQLSEGSSSALDALSDTLADIKGAPEPAPVPTKDVVKEKNIVEERVSKPGERDDSLPPDHRFTEEDRKAFVAANQKDVKPKQTSIDDTSALDMLSSDFSSVEPVKPSAPDAQCFTPEPQPPTFKASGPVFDELAEKVIPNLTDPKAKDSKPKGKGAKPKSKPKKQSVEDSSATEKLPGKPNSDVVPSPSTKSGNR</sequence>
<keyword evidence="15" id="KW-1185">Reference proteome</keyword>
<evidence type="ECO:0000256" key="1">
    <source>
        <dbReference type="ARBA" id="ARBA00002637"/>
    </source>
</evidence>
<feature type="compositionally biased region" description="Polar residues" evidence="12">
    <location>
        <begin position="598"/>
        <end position="607"/>
    </location>
</feature>
<feature type="compositionally biased region" description="Basic residues" evidence="12">
    <location>
        <begin position="766"/>
        <end position="778"/>
    </location>
</feature>
<dbReference type="Proteomes" id="UP000694427">
    <property type="component" value="Unplaced"/>
</dbReference>
<keyword evidence="4" id="KW-1017">Isopeptide bond</keyword>
<keyword evidence="13" id="KW-0812">Transmembrane</keyword>
<feature type="compositionally biased region" description="Low complexity" evidence="12">
    <location>
        <begin position="326"/>
        <end position="337"/>
    </location>
</feature>
<evidence type="ECO:0000256" key="4">
    <source>
        <dbReference type="ARBA" id="ARBA00022499"/>
    </source>
</evidence>
<feature type="region of interest" description="Disordered" evidence="12">
    <location>
        <begin position="710"/>
        <end position="809"/>
    </location>
</feature>
<feature type="compositionally biased region" description="Basic and acidic residues" evidence="12">
    <location>
        <begin position="398"/>
        <end position="439"/>
    </location>
</feature>
<dbReference type="PANTHER" id="PTHR10077:SF0">
    <property type="entry name" value="CALPASTATIN"/>
    <property type="match status" value="1"/>
</dbReference>
<feature type="compositionally biased region" description="Basic and acidic residues" evidence="12">
    <location>
        <begin position="501"/>
        <end position="555"/>
    </location>
</feature>
<protein>
    <recommendedName>
        <fullName evidence="3">Calpastatin</fullName>
    </recommendedName>
    <alternativeName>
        <fullName evidence="11">Calpain inhibitor</fullName>
    </alternativeName>
</protein>
<evidence type="ECO:0000256" key="8">
    <source>
        <dbReference type="ARBA" id="ARBA00022737"/>
    </source>
</evidence>
<feature type="region of interest" description="Disordered" evidence="12">
    <location>
        <begin position="12"/>
        <end position="219"/>
    </location>
</feature>
<keyword evidence="13" id="KW-0472">Membrane</keyword>
<keyword evidence="8" id="KW-0677">Repeat</keyword>
<feature type="region of interest" description="Disordered" evidence="12">
    <location>
        <begin position="314"/>
        <end position="449"/>
    </location>
</feature>
<dbReference type="AlphaFoldDB" id="A0A8C1LHQ7"/>
<dbReference type="GO" id="GO:0005737">
    <property type="term" value="C:cytoplasm"/>
    <property type="evidence" value="ECO:0007669"/>
    <property type="project" value="TreeGrafter"/>
</dbReference>